<accession>A0A077NJ35</accession>
<gene>
    <name evidence="2" type="ORF">XBFM1_2510002</name>
</gene>
<dbReference type="AlphaFoldDB" id="A0A077NJ35"/>
<comment type="caution">
    <text evidence="2">The sequence shown here is derived from an EMBL/GenBank/DDBJ whole genome shotgun (WGS) entry which is preliminary data.</text>
</comment>
<proteinExistence type="predicted"/>
<organism evidence="2 3">
    <name type="scientific">Xenorhabdus bovienii str. feltiae Moldova</name>
    <dbReference type="NCBI Taxonomy" id="1398200"/>
    <lineage>
        <taxon>Bacteria</taxon>
        <taxon>Pseudomonadati</taxon>
        <taxon>Pseudomonadota</taxon>
        <taxon>Gammaproteobacteria</taxon>
        <taxon>Enterobacterales</taxon>
        <taxon>Morganellaceae</taxon>
        <taxon>Xenorhabdus</taxon>
    </lineage>
</organism>
<name>A0A077NJ35_XENBV</name>
<feature type="transmembrane region" description="Helical" evidence="1">
    <location>
        <begin position="20"/>
        <end position="38"/>
    </location>
</feature>
<reference evidence="2" key="1">
    <citation type="submission" date="2013-07" db="EMBL/GenBank/DDBJ databases">
        <title>Sub-species coevolution in mutualistic symbiosis.</title>
        <authorList>
            <person name="Murfin K."/>
            <person name="Klassen J."/>
            <person name="Lee M."/>
            <person name="Forst S."/>
            <person name="Stock P."/>
            <person name="Goodrich-Blair H."/>
        </authorList>
    </citation>
    <scope>NUCLEOTIDE SEQUENCE [LARGE SCALE GENOMIC DNA]</scope>
    <source>
        <strain evidence="2">Feltiae Moldova</strain>
    </source>
</reference>
<keyword evidence="1" id="KW-0472">Membrane</keyword>
<keyword evidence="1" id="KW-0812">Transmembrane</keyword>
<evidence type="ECO:0000313" key="2">
    <source>
        <dbReference type="EMBL" id="CDH02147.1"/>
    </source>
</evidence>
<sequence length="45" mass="5670">MWDILRISFESYTQNVRFQFNQHYVLFIFYFILLIKGAHQMFICF</sequence>
<dbReference type="EMBL" id="CBSV010000170">
    <property type="protein sequence ID" value="CDH02147.1"/>
    <property type="molecule type" value="Genomic_DNA"/>
</dbReference>
<dbReference type="HOGENOM" id="CLU_3207071_0_0_6"/>
<evidence type="ECO:0000313" key="3">
    <source>
        <dbReference type="Proteomes" id="UP000028487"/>
    </source>
</evidence>
<protein>
    <submittedName>
        <fullName evidence="2">Uncharacterized protein</fullName>
    </submittedName>
</protein>
<dbReference type="Proteomes" id="UP000028487">
    <property type="component" value="Unassembled WGS sequence"/>
</dbReference>
<evidence type="ECO:0000256" key="1">
    <source>
        <dbReference type="SAM" id="Phobius"/>
    </source>
</evidence>
<keyword evidence="1" id="KW-1133">Transmembrane helix</keyword>